<dbReference type="PANTHER" id="PTHR43685">
    <property type="entry name" value="GLYCOSYLTRANSFERASE"/>
    <property type="match status" value="1"/>
</dbReference>
<dbReference type="RefSeq" id="WP_345164450.1">
    <property type="nucleotide sequence ID" value="NZ_BAABGX010000002.1"/>
</dbReference>
<proteinExistence type="predicted"/>
<feature type="domain" description="Glycosyltransferase 2-like" evidence="1">
    <location>
        <begin position="118"/>
        <end position="289"/>
    </location>
</feature>
<dbReference type="InterPro" id="IPR029044">
    <property type="entry name" value="Nucleotide-diphossugar_trans"/>
</dbReference>
<dbReference type="InterPro" id="IPR001173">
    <property type="entry name" value="Glyco_trans_2-like"/>
</dbReference>
<organism evidence="2 3">
    <name type="scientific">Nibribacter koreensis</name>
    <dbReference type="NCBI Taxonomy" id="1084519"/>
    <lineage>
        <taxon>Bacteria</taxon>
        <taxon>Pseudomonadati</taxon>
        <taxon>Bacteroidota</taxon>
        <taxon>Cytophagia</taxon>
        <taxon>Cytophagales</taxon>
        <taxon>Hymenobacteraceae</taxon>
        <taxon>Nibribacter</taxon>
    </lineage>
</organism>
<evidence type="ECO:0000313" key="3">
    <source>
        <dbReference type="Proteomes" id="UP001501844"/>
    </source>
</evidence>
<gene>
    <name evidence="2" type="ORF">GCM10023183_15990</name>
</gene>
<protein>
    <recommendedName>
        <fullName evidence="1">Glycosyltransferase 2-like domain-containing protein</fullName>
    </recommendedName>
</protein>
<accession>A0ABP8FGR3</accession>
<dbReference type="Pfam" id="PF00535">
    <property type="entry name" value="Glycos_transf_2"/>
    <property type="match status" value="1"/>
</dbReference>
<reference evidence="3" key="1">
    <citation type="journal article" date="2019" name="Int. J. Syst. Evol. Microbiol.">
        <title>The Global Catalogue of Microorganisms (GCM) 10K type strain sequencing project: providing services to taxonomists for standard genome sequencing and annotation.</title>
        <authorList>
            <consortium name="The Broad Institute Genomics Platform"/>
            <consortium name="The Broad Institute Genome Sequencing Center for Infectious Disease"/>
            <person name="Wu L."/>
            <person name="Ma J."/>
        </authorList>
    </citation>
    <scope>NUCLEOTIDE SEQUENCE [LARGE SCALE GENOMIC DNA]</scope>
    <source>
        <strain evidence="3">JCM 17917</strain>
    </source>
</reference>
<dbReference type="Gene3D" id="3.90.550.10">
    <property type="entry name" value="Spore Coat Polysaccharide Biosynthesis Protein SpsA, Chain A"/>
    <property type="match status" value="1"/>
</dbReference>
<keyword evidence="3" id="KW-1185">Reference proteome</keyword>
<sequence length="420" mass="47785">MKASISYHIHHLNLSNGLHLPDLLDMEQGQYLVFWWKSLALGHVFLEPNAHLTLAGLLQKVTAAIHPAVEVYANQGGFSHTPWHRWIELEESEKWLGFFEMVFAKVVPKEVPAQVPVSVVICTCNRAPQLKQCLERLLQLSCQPQEIIVVDNAPRDNASQEVVAQFAGITYVRDPRVGLDIARNTGAKRASLPVVAYVDDDVLVTPLWIYHVWDTFKDPKVAAMTGLVIASHLKSEAQCIFEKHWSFNRGYVDKVYDTQFFKVTLPKGPPVWEIGAGANMAFRKTVFEDVGYFDELLDAGAAGCNGDSEMWYRVLAKGHSIHYNPRAIVFHEHRENVQELKKQIFYYMRGHTVAALLQQEQEREAGYALYLTKLFFLWFPKAAVRGFPGYKFQHKTLWSEITGVAAGLAYYLKHKGKRVM</sequence>
<dbReference type="EMBL" id="BAABGX010000002">
    <property type="protein sequence ID" value="GAA4303393.1"/>
    <property type="molecule type" value="Genomic_DNA"/>
</dbReference>
<dbReference type="PANTHER" id="PTHR43685:SF2">
    <property type="entry name" value="GLYCOSYLTRANSFERASE 2-LIKE DOMAIN-CONTAINING PROTEIN"/>
    <property type="match status" value="1"/>
</dbReference>
<comment type="caution">
    <text evidence="2">The sequence shown here is derived from an EMBL/GenBank/DDBJ whole genome shotgun (WGS) entry which is preliminary data.</text>
</comment>
<dbReference type="CDD" id="cd00761">
    <property type="entry name" value="Glyco_tranf_GTA_type"/>
    <property type="match status" value="1"/>
</dbReference>
<dbReference type="SUPFAM" id="SSF53448">
    <property type="entry name" value="Nucleotide-diphospho-sugar transferases"/>
    <property type="match status" value="1"/>
</dbReference>
<name>A0ABP8FGR3_9BACT</name>
<dbReference type="InterPro" id="IPR050834">
    <property type="entry name" value="Glycosyltransf_2"/>
</dbReference>
<evidence type="ECO:0000313" key="2">
    <source>
        <dbReference type="EMBL" id="GAA4303393.1"/>
    </source>
</evidence>
<evidence type="ECO:0000259" key="1">
    <source>
        <dbReference type="Pfam" id="PF00535"/>
    </source>
</evidence>
<dbReference type="Proteomes" id="UP001501844">
    <property type="component" value="Unassembled WGS sequence"/>
</dbReference>